<keyword evidence="2" id="KW-1133">Transmembrane helix</keyword>
<evidence type="ECO:0000256" key="1">
    <source>
        <dbReference type="SAM" id="MobiDB-lite"/>
    </source>
</evidence>
<dbReference type="PANTHER" id="PTHR43685">
    <property type="entry name" value="GLYCOSYLTRANSFERASE"/>
    <property type="match status" value="1"/>
</dbReference>
<keyword evidence="3" id="KW-0808">Transferase</keyword>
<keyword evidence="4" id="KW-1185">Reference proteome</keyword>
<dbReference type="EC" id="2.4.-.-" evidence="3"/>
<dbReference type="SUPFAM" id="SSF53448">
    <property type="entry name" value="Nucleotide-diphospho-sugar transferases"/>
    <property type="match status" value="1"/>
</dbReference>
<feature type="transmembrane region" description="Helical" evidence="2">
    <location>
        <begin position="1084"/>
        <end position="1106"/>
    </location>
</feature>
<reference evidence="4" key="1">
    <citation type="journal article" date="2019" name="Int. J. Syst. Evol. Microbiol.">
        <title>The Global Catalogue of Microorganisms (GCM) 10K type strain sequencing project: providing services to taxonomists for standard genome sequencing and annotation.</title>
        <authorList>
            <consortium name="The Broad Institute Genomics Platform"/>
            <consortium name="The Broad Institute Genome Sequencing Center for Infectious Disease"/>
            <person name="Wu L."/>
            <person name="Ma J."/>
        </authorList>
    </citation>
    <scope>NUCLEOTIDE SEQUENCE [LARGE SCALE GENOMIC DNA]</scope>
    <source>
        <strain evidence="4">CGMCC 1.12849</strain>
    </source>
</reference>
<feature type="transmembrane region" description="Helical" evidence="2">
    <location>
        <begin position="802"/>
        <end position="823"/>
    </location>
</feature>
<feature type="transmembrane region" description="Helical" evidence="2">
    <location>
        <begin position="582"/>
        <end position="614"/>
    </location>
</feature>
<evidence type="ECO:0000256" key="2">
    <source>
        <dbReference type="SAM" id="Phobius"/>
    </source>
</evidence>
<feature type="transmembrane region" description="Helical" evidence="2">
    <location>
        <begin position="406"/>
        <end position="425"/>
    </location>
</feature>
<dbReference type="Proteomes" id="UP001595884">
    <property type="component" value="Unassembled WGS sequence"/>
</dbReference>
<feature type="transmembrane region" description="Helical" evidence="2">
    <location>
        <begin position="489"/>
        <end position="508"/>
    </location>
</feature>
<dbReference type="InterPro" id="IPR050834">
    <property type="entry name" value="Glycosyltransf_2"/>
</dbReference>
<feature type="transmembrane region" description="Helical" evidence="2">
    <location>
        <begin position="758"/>
        <end position="781"/>
    </location>
</feature>
<dbReference type="PANTHER" id="PTHR43685:SF3">
    <property type="entry name" value="SLR2126 PROTEIN"/>
    <property type="match status" value="1"/>
</dbReference>
<accession>A0ABV9MKZ4</accession>
<feature type="compositionally biased region" description="Basic and acidic residues" evidence="1">
    <location>
        <begin position="1159"/>
        <end position="1192"/>
    </location>
</feature>
<dbReference type="InterPro" id="IPR029044">
    <property type="entry name" value="Nucleotide-diphossugar_trans"/>
</dbReference>
<gene>
    <name evidence="3" type="ORF">ACFO7V_03645</name>
</gene>
<proteinExistence type="predicted"/>
<dbReference type="EMBL" id="JBHSHE010000015">
    <property type="protein sequence ID" value="MFC4715233.1"/>
    <property type="molecule type" value="Genomic_DNA"/>
</dbReference>
<keyword evidence="2" id="KW-0472">Membrane</keyword>
<protein>
    <submittedName>
        <fullName evidence="3">Glycosyltransferase</fullName>
        <ecNumber evidence="3">2.4.-.-</ecNumber>
    </submittedName>
</protein>
<feature type="transmembrane region" description="Helical" evidence="2">
    <location>
        <begin position="626"/>
        <end position="644"/>
    </location>
</feature>
<keyword evidence="3" id="KW-0328">Glycosyltransferase</keyword>
<evidence type="ECO:0000313" key="3">
    <source>
        <dbReference type="EMBL" id="MFC4715233.1"/>
    </source>
</evidence>
<dbReference type="Gene3D" id="3.90.550.10">
    <property type="entry name" value="Spore Coat Polysaccharide Biosynthesis Protein SpsA, Chain A"/>
    <property type="match status" value="1"/>
</dbReference>
<feature type="transmembrane region" description="Helical" evidence="2">
    <location>
        <begin position="284"/>
        <end position="307"/>
    </location>
</feature>
<name>A0ABV9MKZ4_9MICC</name>
<comment type="caution">
    <text evidence="3">The sequence shown here is derived from an EMBL/GenBank/DDBJ whole genome shotgun (WGS) entry which is preliminary data.</text>
</comment>
<dbReference type="RefSeq" id="WP_346059901.1">
    <property type="nucleotide sequence ID" value="NZ_BAAAVQ010000067.1"/>
</dbReference>
<evidence type="ECO:0000313" key="4">
    <source>
        <dbReference type="Proteomes" id="UP001595884"/>
    </source>
</evidence>
<dbReference type="Pfam" id="PF13641">
    <property type="entry name" value="Glyco_tranf_2_3"/>
    <property type="match status" value="1"/>
</dbReference>
<keyword evidence="2" id="KW-0812">Transmembrane</keyword>
<feature type="transmembrane region" description="Helical" evidence="2">
    <location>
        <begin position="693"/>
        <end position="719"/>
    </location>
</feature>
<feature type="transmembrane region" description="Helical" evidence="2">
    <location>
        <begin position="731"/>
        <end position="752"/>
    </location>
</feature>
<feature type="region of interest" description="Disordered" evidence="1">
    <location>
        <begin position="1140"/>
        <end position="1192"/>
    </location>
</feature>
<sequence length="1192" mass="128221">MFGIRVEQRRALWHLGRALRARTPPTTETSNLIRPPIHVTAIVAAHDGADFLPRTLAALRNQSRPIERYLGVDASSQDASHQVLKANLPSNATLLSAPAGSLGLSVQEAVDALPEARTDRDEWIWIIHDDSMPAPDALEHLTRTVEASESVSIAGCKILDIDNPRRLAEVGLSVDRRAQRLTMIDMDEVDQGQYDGRSDYFAVSSAGMFIRREVFEELGGFDPALPGRGDDVDLCWRNRLAGHRVVVVPAAKIYHQIDVVDSLAGPGEARRAEVFQRLKFASPIGLPFIWLGILFGGIGHFLLALLAKDPGHGFSHLAATLKGLLSPVKLGASRRQVKETRQVPRRQVRKLMTSNTEVREYRRNISSGQDDSQVFGDGSGAEGMVEPSGENFSDFVRIARPPRTTAVLSLILALLITTATSLIAWRTVIGASALSGGAIRPLSRSLSEIGANATSWWQNVGTGLSAAPDNTDVVYWLLSVVSFNHANQALVILFIAAMPLAALSAWWGVGVVSRSRAVRFFAAVIWALQPALFSALASGRVGSVLIHVMLPLFFLAMLRALNAQVLPEGKPAATEGQRKTSAWTASACAALIMWVISTGSMPFFLTLLVLIYILAISAPRRARTLWWVPLPAVVWNLPLLFEALGNPRLLFTEPGAPLAFDPAPLWQMVLGFPEAFDAMLSPLGWGILPAGPWALVAALLVGAPLVILAVLGALGSAFSLDATMRRNSRKLIWAAALSLVAGWGIGFIPVSLDSSTTVSAYTAPFVSFAIFAMLAAAANALAALRHENQPRALRRPANRGALSLMSALSVVSLLAAGSVGLAAQLNSQNPDGELTSLTAEQRVAASQERTIPATAADAGRSDTAERTLVLTPRSSGEIDSVLLSGAGETLDSMSRSSQVAQLTGSLLKPARNEQSVTNNLQREAAAMLLSESALDSREALADLGVGFVVLNETGESVSASVRVLDAATGLAAVGQTDNGWLWRVNYQDSDQNSGAGFARLIDESDRVQVVPTQRGKIQNLEIPAADASRTLVLSTAQDPKIRASIDGTALRSVAYPQDSDTRWAQAYEVPAEGGKLTLTHEEPLALPLLILGGLVLLVAILLAIPVPSTRRLASYRNTEYRFRAAEEPVDDNELLAEQPIDTVDVEQETEPATNSTPLSRREARERDHEIRENLTPKLGDRISDTDTEQEKK</sequence>
<organism evidence="3 4">
    <name type="scientific">Glutamicibacter bergerei</name>
    <dbReference type="NCBI Taxonomy" id="256702"/>
    <lineage>
        <taxon>Bacteria</taxon>
        <taxon>Bacillati</taxon>
        <taxon>Actinomycetota</taxon>
        <taxon>Actinomycetes</taxon>
        <taxon>Micrococcales</taxon>
        <taxon>Micrococcaceae</taxon>
        <taxon>Glutamicibacter</taxon>
    </lineage>
</organism>
<dbReference type="GO" id="GO:0016757">
    <property type="term" value="F:glycosyltransferase activity"/>
    <property type="evidence" value="ECO:0007669"/>
    <property type="project" value="UniProtKB-KW"/>
</dbReference>